<evidence type="ECO:0000313" key="2">
    <source>
        <dbReference type="EMBL" id="MBB6473284.1"/>
    </source>
</evidence>
<dbReference type="InterPro" id="IPR032466">
    <property type="entry name" value="Metal_Hydrolase"/>
</dbReference>
<sequence>MAGKEYDVVVRGGTVFDGTGAPPVEADVAITGGRIAAVGAGLAAGAEEIDARGKVVTPGFVDVHTHYDGQAVWDDEMSPSSWHGVTTAVMGNCGVGFAPCRPSDRDRLIELMEGVEDIPSPVMHEGLTWEWESFPEFLDVLDKGARDIDLCALVPHAPVRVFVMGERALRLEPATEADMAQMRSIVADGLRAGALGVSTSRTTNHQSATGDYTPTLRALEDEIQSLVSGIEDAGHGFLELVTELNTRDVLDEFAMLRRVISRSKVNTFFSLTQNRTVPDLWRELMDFADDAISEGIPIRPVVAPRPIGMLLGLEASQNPFAGTATYRRIADLPLDQRVAEMRKPEVRRRILSEDPTEFSTFIFLSRIPYSNMFRFGNPQNHTPGPEDSVAAQAARESREPAEVAYDILLEDGGTGLIYTPFNNYHEHSMAACEEMLRNPNTVMGLGDGGAHVGFILDAGFPTWLLSYWVRDRQAFPLEEGIRRLTSDTAGAAGLTDRGRLATGLRGDVNVIDVDALNAGYPYVAFDLPLGGRRLLQRVSGYDATLVNGQVTYRNGEPTGARPGRLVRAGNRS</sequence>
<organism evidence="2 3">
    <name type="scientific">Sphaerisporangium rubeum</name>
    <dbReference type="NCBI Taxonomy" id="321317"/>
    <lineage>
        <taxon>Bacteria</taxon>
        <taxon>Bacillati</taxon>
        <taxon>Actinomycetota</taxon>
        <taxon>Actinomycetes</taxon>
        <taxon>Streptosporangiales</taxon>
        <taxon>Streptosporangiaceae</taxon>
        <taxon>Sphaerisporangium</taxon>
    </lineage>
</organism>
<dbReference type="Gene3D" id="3.20.20.140">
    <property type="entry name" value="Metal-dependent hydrolases"/>
    <property type="match status" value="2"/>
</dbReference>
<evidence type="ECO:0000259" key="1">
    <source>
        <dbReference type="Pfam" id="PF07969"/>
    </source>
</evidence>
<dbReference type="Pfam" id="PF07969">
    <property type="entry name" value="Amidohydro_3"/>
    <property type="match status" value="1"/>
</dbReference>
<dbReference type="EMBL" id="JACHIU010000001">
    <property type="protein sequence ID" value="MBB6473284.1"/>
    <property type="molecule type" value="Genomic_DNA"/>
</dbReference>
<protein>
    <submittedName>
        <fullName evidence="2">N-acyl-D-aspartate/D-glutamate deacylase</fullName>
    </submittedName>
</protein>
<accession>A0A7X0M7Q5</accession>
<dbReference type="InterPro" id="IPR011059">
    <property type="entry name" value="Metal-dep_hydrolase_composite"/>
</dbReference>
<dbReference type="InterPro" id="IPR013108">
    <property type="entry name" value="Amidohydro_3"/>
</dbReference>
<dbReference type="CDD" id="cd01297">
    <property type="entry name" value="D-aminoacylase"/>
    <property type="match status" value="1"/>
</dbReference>
<comment type="caution">
    <text evidence="2">The sequence shown here is derived from an EMBL/GenBank/DDBJ whole genome shotgun (WGS) entry which is preliminary data.</text>
</comment>
<reference evidence="2 3" key="1">
    <citation type="submission" date="2020-08" db="EMBL/GenBank/DDBJ databases">
        <title>Sequencing the genomes of 1000 actinobacteria strains.</title>
        <authorList>
            <person name="Klenk H.-P."/>
        </authorList>
    </citation>
    <scope>NUCLEOTIDE SEQUENCE [LARGE SCALE GENOMIC DNA]</scope>
    <source>
        <strain evidence="2 3">DSM 44936</strain>
    </source>
</reference>
<gene>
    <name evidence="2" type="ORF">BJ992_002715</name>
</gene>
<dbReference type="GO" id="GO:0016812">
    <property type="term" value="F:hydrolase activity, acting on carbon-nitrogen (but not peptide) bonds, in cyclic amides"/>
    <property type="evidence" value="ECO:0007669"/>
    <property type="project" value="TreeGrafter"/>
</dbReference>
<dbReference type="PANTHER" id="PTHR11647">
    <property type="entry name" value="HYDRANTOINASE/DIHYDROPYRIMIDINASE FAMILY MEMBER"/>
    <property type="match status" value="1"/>
</dbReference>
<proteinExistence type="predicted"/>
<dbReference type="RefSeq" id="WP_184980924.1">
    <property type="nucleotide sequence ID" value="NZ_BAAALO010000005.1"/>
</dbReference>
<feature type="domain" description="Amidohydrolase 3" evidence="1">
    <location>
        <begin position="47"/>
        <end position="552"/>
    </location>
</feature>
<dbReference type="Proteomes" id="UP000555564">
    <property type="component" value="Unassembled WGS sequence"/>
</dbReference>
<dbReference type="SUPFAM" id="SSF51556">
    <property type="entry name" value="Metallo-dependent hydrolases"/>
    <property type="match status" value="1"/>
</dbReference>
<dbReference type="InterPro" id="IPR050378">
    <property type="entry name" value="Metallo-dep_Hydrolases_sf"/>
</dbReference>
<keyword evidence="3" id="KW-1185">Reference proteome</keyword>
<dbReference type="AlphaFoldDB" id="A0A7X0M7Q5"/>
<dbReference type="GO" id="GO:0005829">
    <property type="term" value="C:cytosol"/>
    <property type="evidence" value="ECO:0007669"/>
    <property type="project" value="TreeGrafter"/>
</dbReference>
<evidence type="ECO:0000313" key="3">
    <source>
        <dbReference type="Proteomes" id="UP000555564"/>
    </source>
</evidence>
<name>A0A7X0M7Q5_9ACTN</name>
<dbReference type="PANTHER" id="PTHR11647:SF1">
    <property type="entry name" value="COLLAPSIN RESPONSE MEDIATOR PROTEIN"/>
    <property type="match status" value="1"/>
</dbReference>
<dbReference type="SUPFAM" id="SSF51338">
    <property type="entry name" value="Composite domain of metallo-dependent hydrolases"/>
    <property type="match status" value="1"/>
</dbReference>